<comment type="similarity">
    <text evidence="2">Belongs to the major facilitator superfamily. Sugar transporter (TC 2.A.1.1) family.</text>
</comment>
<feature type="transmembrane region" description="Helical" evidence="7">
    <location>
        <begin position="377"/>
        <end position="395"/>
    </location>
</feature>
<feature type="transmembrane region" description="Helical" evidence="7">
    <location>
        <begin position="209"/>
        <end position="231"/>
    </location>
</feature>
<dbReference type="Pfam" id="PF00083">
    <property type="entry name" value="Sugar_tr"/>
    <property type="match status" value="1"/>
</dbReference>
<comment type="caution">
    <text evidence="9">The sequence shown here is derived from an EMBL/GenBank/DDBJ whole genome shotgun (WGS) entry which is preliminary data.</text>
</comment>
<dbReference type="InterPro" id="IPR003663">
    <property type="entry name" value="Sugar/inositol_transpt"/>
</dbReference>
<dbReference type="PROSITE" id="PS50850">
    <property type="entry name" value="MFS"/>
    <property type="match status" value="1"/>
</dbReference>
<evidence type="ECO:0000313" key="10">
    <source>
        <dbReference type="Proteomes" id="UP001349994"/>
    </source>
</evidence>
<feature type="domain" description="Major facilitator superfamily (MFS) profile" evidence="8">
    <location>
        <begin position="84"/>
        <end position="491"/>
    </location>
</feature>
<dbReference type="SUPFAM" id="SSF103473">
    <property type="entry name" value="MFS general substrate transporter"/>
    <property type="match status" value="1"/>
</dbReference>
<evidence type="ECO:0000256" key="3">
    <source>
        <dbReference type="ARBA" id="ARBA00022448"/>
    </source>
</evidence>
<dbReference type="InterPro" id="IPR005828">
    <property type="entry name" value="MFS_sugar_transport-like"/>
</dbReference>
<evidence type="ECO:0000256" key="7">
    <source>
        <dbReference type="SAM" id="Phobius"/>
    </source>
</evidence>
<feature type="transmembrane region" description="Helical" evidence="7">
    <location>
        <begin position="121"/>
        <end position="141"/>
    </location>
</feature>
<dbReference type="Gene3D" id="1.20.1250.20">
    <property type="entry name" value="MFS general substrate transporter like domains"/>
    <property type="match status" value="1"/>
</dbReference>
<name>A0ABU6IKC5_9ACTN</name>
<proteinExistence type="inferred from homology"/>
<feature type="transmembrane region" description="Helical" evidence="7">
    <location>
        <begin position="86"/>
        <end position="109"/>
    </location>
</feature>
<protein>
    <submittedName>
        <fullName evidence="9">MFS transporter</fullName>
    </submittedName>
</protein>
<dbReference type="CDD" id="cd17316">
    <property type="entry name" value="MFS_SV2_like"/>
    <property type="match status" value="1"/>
</dbReference>
<feature type="transmembrane region" description="Helical" evidence="7">
    <location>
        <begin position="153"/>
        <end position="173"/>
    </location>
</feature>
<feature type="transmembrane region" description="Helical" evidence="7">
    <location>
        <begin position="401"/>
        <end position="424"/>
    </location>
</feature>
<dbReference type="PRINTS" id="PR00171">
    <property type="entry name" value="SUGRTRNSPORT"/>
</dbReference>
<evidence type="ECO:0000256" key="6">
    <source>
        <dbReference type="ARBA" id="ARBA00023136"/>
    </source>
</evidence>
<dbReference type="PANTHER" id="PTHR48020:SF12">
    <property type="entry name" value="PROTON MYO-INOSITOL COTRANSPORTER"/>
    <property type="match status" value="1"/>
</dbReference>
<evidence type="ECO:0000256" key="4">
    <source>
        <dbReference type="ARBA" id="ARBA00022692"/>
    </source>
</evidence>
<keyword evidence="5 7" id="KW-1133">Transmembrane helix</keyword>
<dbReference type="RefSeq" id="WP_338211429.1">
    <property type="nucleotide sequence ID" value="NZ_JAYMFF010000024.1"/>
</dbReference>
<evidence type="ECO:0000313" key="9">
    <source>
        <dbReference type="EMBL" id="MEC4176874.1"/>
    </source>
</evidence>
<reference evidence="9 10" key="1">
    <citation type="submission" date="2024-01" db="EMBL/GenBank/DDBJ databases">
        <title>novel species in genus Adlercreutzia.</title>
        <authorList>
            <person name="Liu X."/>
        </authorList>
    </citation>
    <scope>NUCLEOTIDE SEQUENCE [LARGE SCALE GENOMIC DNA]</scope>
    <source>
        <strain evidence="9 10">R7</strain>
    </source>
</reference>
<gene>
    <name evidence="9" type="ORF">VIN30_10490</name>
</gene>
<feature type="transmembrane region" description="Helical" evidence="7">
    <location>
        <begin position="468"/>
        <end position="487"/>
    </location>
</feature>
<evidence type="ECO:0000256" key="1">
    <source>
        <dbReference type="ARBA" id="ARBA00004651"/>
    </source>
</evidence>
<feature type="transmembrane region" description="Helical" evidence="7">
    <location>
        <begin position="352"/>
        <end position="370"/>
    </location>
</feature>
<keyword evidence="4 7" id="KW-0812">Transmembrane</keyword>
<dbReference type="InterPro" id="IPR020846">
    <property type="entry name" value="MFS_dom"/>
</dbReference>
<sequence length="514" mass="54484">MSDVKGKTQVTSPPEGCLAAPGGTAVRCVHVNPDVRSQRAYREEQLKRSAGSVGRVLRELPAKTRQTAKKSIDDVQMTPFLRKVSLFSSGGSFLDGYVLSLIGVALTQIVPMMGLTAAESAAIGASVMLGIFFGTIFGGYLTDIVGRKKMFTIDIIAIAVFSLASVFATTAWQLVAARFLIGVFVGADYPIATSLIAEFTPKKHRAVSMGLVSAAWYLGATVAAVVGYVLYGLDDGWKWMLGSAVVPCAILLIGRHDIPESPLWLASKGRTDEATAVVARVFGPDVELEPEEVPQKTSLATLLKGGYLKRMFFLGVFILCQVVPMYAIYTFGPEIMTAFGLGEGREAILGESAVSLFFLVGSIPAMFWLNSMGRRPLLLVSLALMAVGLLVLGLWPTAPIAVVIAAFGLYAFFSGGPGILQWLYPNELFPTEVRATAVGIAIAFSRIGTIAATYATPLMLDACGVGPVMLAAAVLVLGGLATSFAMAPETRGKSLAETSALQEIDGVPAVRPRR</sequence>
<dbReference type="InterPro" id="IPR050814">
    <property type="entry name" value="Myo-inositol_Transporter"/>
</dbReference>
<feature type="transmembrane region" description="Helical" evidence="7">
    <location>
        <begin position="436"/>
        <end position="456"/>
    </location>
</feature>
<keyword evidence="10" id="KW-1185">Reference proteome</keyword>
<dbReference type="PROSITE" id="PS00217">
    <property type="entry name" value="SUGAR_TRANSPORT_2"/>
    <property type="match status" value="1"/>
</dbReference>
<dbReference type="InterPro" id="IPR036259">
    <property type="entry name" value="MFS_trans_sf"/>
</dbReference>
<dbReference type="Proteomes" id="UP001349994">
    <property type="component" value="Unassembled WGS sequence"/>
</dbReference>
<evidence type="ECO:0000259" key="8">
    <source>
        <dbReference type="PROSITE" id="PS50850"/>
    </source>
</evidence>
<keyword evidence="3" id="KW-0813">Transport</keyword>
<evidence type="ECO:0000256" key="5">
    <source>
        <dbReference type="ARBA" id="ARBA00022989"/>
    </source>
</evidence>
<evidence type="ECO:0000256" key="2">
    <source>
        <dbReference type="ARBA" id="ARBA00010992"/>
    </source>
</evidence>
<organism evidence="9 10">
    <name type="scientific">Adlercreutzia wanghongyangiae</name>
    <dbReference type="NCBI Taxonomy" id="3111451"/>
    <lineage>
        <taxon>Bacteria</taxon>
        <taxon>Bacillati</taxon>
        <taxon>Actinomycetota</taxon>
        <taxon>Coriobacteriia</taxon>
        <taxon>Eggerthellales</taxon>
        <taxon>Eggerthellaceae</taxon>
        <taxon>Adlercreutzia</taxon>
    </lineage>
</organism>
<dbReference type="PANTHER" id="PTHR48020">
    <property type="entry name" value="PROTON MYO-INOSITOL COTRANSPORTER"/>
    <property type="match status" value="1"/>
</dbReference>
<comment type="subcellular location">
    <subcellularLocation>
        <location evidence="1">Cell membrane</location>
        <topology evidence="1">Multi-pass membrane protein</topology>
    </subcellularLocation>
</comment>
<dbReference type="EMBL" id="JAYMFF010000024">
    <property type="protein sequence ID" value="MEC4176874.1"/>
    <property type="molecule type" value="Genomic_DNA"/>
</dbReference>
<accession>A0ABU6IKC5</accession>
<feature type="transmembrane region" description="Helical" evidence="7">
    <location>
        <begin position="311"/>
        <end position="332"/>
    </location>
</feature>
<keyword evidence="6 7" id="KW-0472">Membrane</keyword>
<dbReference type="InterPro" id="IPR005829">
    <property type="entry name" value="Sugar_transporter_CS"/>
</dbReference>